<evidence type="ECO:0000313" key="1">
    <source>
        <dbReference type="EMBL" id="KAI4305025.1"/>
    </source>
</evidence>
<keyword evidence="2" id="KW-1185">Reference proteome</keyword>
<accession>A0ACB9L631</accession>
<gene>
    <name evidence="1" type="ORF">L6164_028416</name>
</gene>
<evidence type="ECO:0000313" key="2">
    <source>
        <dbReference type="Proteomes" id="UP000828941"/>
    </source>
</evidence>
<name>A0ACB9L631_BAUVA</name>
<reference evidence="1 2" key="1">
    <citation type="journal article" date="2022" name="DNA Res.">
        <title>Chromosomal-level genome assembly of the orchid tree Bauhinia variegata (Leguminosae; Cercidoideae) supports the allotetraploid origin hypothesis of Bauhinia.</title>
        <authorList>
            <person name="Zhong Y."/>
            <person name="Chen Y."/>
            <person name="Zheng D."/>
            <person name="Pang J."/>
            <person name="Liu Y."/>
            <person name="Luo S."/>
            <person name="Meng S."/>
            <person name="Qian L."/>
            <person name="Wei D."/>
            <person name="Dai S."/>
            <person name="Zhou R."/>
        </authorList>
    </citation>
    <scope>NUCLEOTIDE SEQUENCE [LARGE SCALE GENOMIC DNA]</scope>
    <source>
        <strain evidence="1">BV-YZ2020</strain>
    </source>
</reference>
<dbReference type="Proteomes" id="UP000828941">
    <property type="component" value="Chromosome 12"/>
</dbReference>
<proteinExistence type="predicted"/>
<dbReference type="EMBL" id="CM039437">
    <property type="protein sequence ID" value="KAI4305025.1"/>
    <property type="molecule type" value="Genomic_DNA"/>
</dbReference>
<comment type="caution">
    <text evidence="1">The sequence shown here is derived from an EMBL/GenBank/DDBJ whole genome shotgun (WGS) entry which is preliminary data.</text>
</comment>
<organism evidence="1 2">
    <name type="scientific">Bauhinia variegata</name>
    <name type="common">Purple orchid tree</name>
    <name type="synonym">Phanera variegata</name>
    <dbReference type="NCBI Taxonomy" id="167791"/>
    <lineage>
        <taxon>Eukaryota</taxon>
        <taxon>Viridiplantae</taxon>
        <taxon>Streptophyta</taxon>
        <taxon>Embryophyta</taxon>
        <taxon>Tracheophyta</taxon>
        <taxon>Spermatophyta</taxon>
        <taxon>Magnoliopsida</taxon>
        <taxon>eudicotyledons</taxon>
        <taxon>Gunneridae</taxon>
        <taxon>Pentapetalae</taxon>
        <taxon>rosids</taxon>
        <taxon>fabids</taxon>
        <taxon>Fabales</taxon>
        <taxon>Fabaceae</taxon>
        <taxon>Cercidoideae</taxon>
        <taxon>Cercideae</taxon>
        <taxon>Bauhiniinae</taxon>
        <taxon>Bauhinia</taxon>
    </lineage>
</organism>
<sequence length="210" mass="23483">MSIPEECCVCNMEAETLMDALFKCIHNRAIWRIGDLSIDATQFQGLSFKQWLLSIASTWNDQKLSLFAVTAYKIRHQVVSAPQENFIKLNTDATYADNRNGGIGGVFRDSKGIFLVAWAGPVTYALSALVTEALAIKQGLQLLCAWGNKKVIKALQDRKPPLSHTGTILYEILAICEELDRVSFVWVPRDSNGLYEPHLSCWLDFPSNNS</sequence>
<protein>
    <submittedName>
        <fullName evidence="1">Uncharacterized protein</fullName>
    </submittedName>
</protein>